<dbReference type="OrthoDB" id="202195at2759"/>
<keyword evidence="1" id="KW-0472">Membrane</keyword>
<dbReference type="InterPro" id="IPR010530">
    <property type="entry name" value="B12D"/>
</dbReference>
<dbReference type="GO" id="GO:0005743">
    <property type="term" value="C:mitochondrial inner membrane"/>
    <property type="evidence" value="ECO:0007669"/>
    <property type="project" value="EnsemblFungi"/>
</dbReference>
<reference evidence="3" key="1">
    <citation type="submission" date="2016-05" db="EMBL/GenBank/DDBJ databases">
        <title>Comparative genomics of biotechnologically important yeasts.</title>
        <authorList>
            <consortium name="DOE Joint Genome Institute"/>
            <person name="Riley R."/>
            <person name="Haridas S."/>
            <person name="Wolfe K.H."/>
            <person name="Lopes M.R."/>
            <person name="Hittinger C.T."/>
            <person name="Goker M."/>
            <person name="Salamov A."/>
            <person name="Wisecaver J."/>
            <person name="Long T.M."/>
            <person name="Aerts A.L."/>
            <person name="Barry K."/>
            <person name="Choi C."/>
            <person name="Clum A."/>
            <person name="Coughlan A.Y."/>
            <person name="Deshpande S."/>
            <person name="Douglass A.P."/>
            <person name="Hanson S.J."/>
            <person name="Klenk H.-P."/>
            <person name="Labutti K."/>
            <person name="Lapidus A."/>
            <person name="Lindquist E."/>
            <person name="Lipzen A."/>
            <person name="Meier-Kolthoff J.P."/>
            <person name="Ohm R.A."/>
            <person name="Otillar R.P."/>
            <person name="Pangilinan J."/>
            <person name="Peng Y."/>
            <person name="Rokas A."/>
            <person name="Rosa C.A."/>
            <person name="Scheuner C."/>
            <person name="Sibirny A.A."/>
            <person name="Slot J.C."/>
            <person name="Stielow J.B."/>
            <person name="Sun H."/>
            <person name="Kurtzman C.P."/>
            <person name="Blackwell M."/>
            <person name="Grigoriev I.V."/>
            <person name="Jeffries T.W."/>
        </authorList>
    </citation>
    <scope>NUCLEOTIDE SEQUENCE [LARGE SCALE GENOMIC DNA]</scope>
    <source>
        <strain evidence="3">NRRL Y-1933</strain>
    </source>
</reference>
<feature type="transmembrane region" description="Helical" evidence="1">
    <location>
        <begin position="26"/>
        <end position="45"/>
    </location>
</feature>
<dbReference type="Pfam" id="PF06522">
    <property type="entry name" value="B12D"/>
    <property type="match status" value="1"/>
</dbReference>
<name>A0A1E4RSF7_9ASCO</name>
<organism evidence="2 3">
    <name type="scientific">Hyphopichia burtonii NRRL Y-1933</name>
    <dbReference type="NCBI Taxonomy" id="984485"/>
    <lineage>
        <taxon>Eukaryota</taxon>
        <taxon>Fungi</taxon>
        <taxon>Dikarya</taxon>
        <taxon>Ascomycota</taxon>
        <taxon>Saccharomycotina</taxon>
        <taxon>Pichiomycetes</taxon>
        <taxon>Debaryomycetaceae</taxon>
        <taxon>Hyphopichia</taxon>
    </lineage>
</organism>
<dbReference type="GeneID" id="30993743"/>
<evidence type="ECO:0000313" key="2">
    <source>
        <dbReference type="EMBL" id="ODV70177.1"/>
    </source>
</evidence>
<dbReference type="Proteomes" id="UP000095085">
    <property type="component" value="Unassembled WGS sequence"/>
</dbReference>
<keyword evidence="1" id="KW-1133">Transmembrane helix</keyword>
<proteinExistence type="predicted"/>
<dbReference type="EMBL" id="KV454538">
    <property type="protein sequence ID" value="ODV70177.1"/>
    <property type="molecule type" value="Genomic_DNA"/>
</dbReference>
<dbReference type="GO" id="GO:0031333">
    <property type="term" value="P:negative regulation of protein-containing complex assembly"/>
    <property type="evidence" value="ECO:0007669"/>
    <property type="project" value="EnsemblFungi"/>
</dbReference>
<keyword evidence="1" id="KW-0812">Transmembrane</keyword>
<accession>A0A1E4RSF7</accession>
<evidence type="ECO:0000313" key="3">
    <source>
        <dbReference type="Proteomes" id="UP000095085"/>
    </source>
</evidence>
<dbReference type="AlphaFoldDB" id="A0A1E4RSF7"/>
<keyword evidence="3" id="KW-1185">Reference proteome</keyword>
<evidence type="ECO:0000256" key="1">
    <source>
        <dbReference type="SAM" id="Phobius"/>
    </source>
</evidence>
<dbReference type="RefSeq" id="XP_020079244.1">
    <property type="nucleotide sequence ID" value="XM_020219193.1"/>
</dbReference>
<protein>
    <submittedName>
        <fullName evidence="2">UPF0495 protein</fullName>
    </submittedName>
</protein>
<sequence length="84" mass="9295">MRASRVLLNAAKKGAAQPKVQVPVEMYPLFAAVGVAVASGCYFTYRHFAHDKELRLWKNADLSNLDDVLNDASRKEQAAEKSSE</sequence>
<gene>
    <name evidence="2" type="ORF">HYPBUDRAFT_118276</name>
</gene>